<evidence type="ECO:0000313" key="2">
    <source>
        <dbReference type="Proteomes" id="UP001189000"/>
    </source>
</evidence>
<dbReference type="EMBL" id="NWGY01000001">
    <property type="protein sequence ID" value="MDV3662493.1"/>
    <property type="molecule type" value="Genomic_DNA"/>
</dbReference>
<name>A0AAE4NZ06_9FLAO</name>
<dbReference type="AlphaFoldDB" id="A0AAE4NZ06"/>
<reference evidence="1" key="1">
    <citation type="submission" date="2023-02" db="EMBL/GenBank/DDBJ databases">
        <title>Elizabethkingia anophelis draft genomes.</title>
        <authorList>
            <person name="Nicholson A.C."/>
            <person name="Whitney A.M."/>
            <person name="Humrighouse B.W."/>
            <person name="Villarma A."/>
            <person name="Bell M."/>
            <person name="Mcquiston J."/>
        </authorList>
    </citation>
    <scope>NUCLEOTIDE SEQUENCE</scope>
    <source>
        <strain evidence="1">B4955</strain>
    </source>
</reference>
<evidence type="ECO:0000313" key="1">
    <source>
        <dbReference type="EMBL" id="MDV3662493.1"/>
    </source>
</evidence>
<comment type="caution">
    <text evidence="1">The sequence shown here is derived from an EMBL/GenBank/DDBJ whole genome shotgun (WGS) entry which is preliminary data.</text>
</comment>
<organism evidence="1 2">
    <name type="scientific">Elizabethkingia anophelis</name>
    <dbReference type="NCBI Taxonomy" id="1117645"/>
    <lineage>
        <taxon>Bacteria</taxon>
        <taxon>Pseudomonadati</taxon>
        <taxon>Bacteroidota</taxon>
        <taxon>Flavobacteriia</taxon>
        <taxon>Flavobacteriales</taxon>
        <taxon>Weeksellaceae</taxon>
        <taxon>Elizabethkingia</taxon>
    </lineage>
</organism>
<sequence length="602" mass="68996">MNDRIIGENFIIDLTNVKNSITEENPRFKDTFWSLYSLPFDIYVNRDIISTMGNYSSLHAVGLKRFHDVIHIFEGRIRKAKLEILDITDPLVKVQLNSGFEDLPNFEKKLNELPFDKIIVADIYNHANEIVNKKYPDVNYNFPKLITDEYDLNYQEWKYFDGLINNRTTPRTGGAKVFPRNEVIDGFDVANRNIIHPLPYLLYVLKVGFQDAGFILQGDILTDPILLQRTIYSGSKYYSTGDQKEVKLIITDEDYTGSYPAANYSKQIPISAPGKYRFKGRFLKAASESVKIYKNNTLLRDVQGDGVIEFNDLEINISIDEAIKTAIIKIEFAGQYHNNEYDNEGKNIGVAQIQINPIRQHSDNGDPIPFVFNENAVDVARALPEWTFGELVTAIKNLRNYDLIFDGSVVYMNRINIQPNDDVIDFRGFEIEKPTRKFTDKQSFLIKFPEIDGEVSEDIFFDENGYQIGKKGNETTTEVSINVYPVKIKTYRAIATAKPVPDGSMLQLVYYDGLNSTGDNHAKNPTGLSAKEIAEDLKTWYINRVTNNGFTWSFLVEKNKIRNVNIRSEIYAYGRRLWIKQIVKNSISATSYQVEITTEGMD</sequence>
<dbReference type="Proteomes" id="UP001189000">
    <property type="component" value="Unassembled WGS sequence"/>
</dbReference>
<gene>
    <name evidence="1" type="ORF">CMU51_00260</name>
</gene>
<protein>
    <submittedName>
        <fullName evidence="1">Uncharacterized protein</fullName>
    </submittedName>
</protein>
<accession>A0AAE4NZ06</accession>
<proteinExistence type="predicted"/>